<dbReference type="InterPro" id="IPR015424">
    <property type="entry name" value="PyrdxlP-dep_Trfase"/>
</dbReference>
<gene>
    <name evidence="4" type="ORF">EH198_15735</name>
</gene>
<dbReference type="Gene3D" id="3.90.1150.10">
    <property type="entry name" value="Aspartate Aminotransferase, domain 1"/>
    <property type="match status" value="1"/>
</dbReference>
<sequence length="559" mass="62656">MRWKATCSSLFRKQGGLPAVLVHTWFRPASRRLSLLGINLFWARAYTKAKDNTRLEGLPVLRSTLASSAEAADSLEAYFGPFREQTIGLRHTITTPYGKKTLLYADWTASGRLYEPIERRMQEQFGPLIGNPHTEANATGMTMTRAYEEARRLIKRHVNAGPRDILLTCGNGTTAAVNKLQRLLGLRLPEWMAERSVVPQEERPVIFVTHMEHHSNLLPWQESIGELVVIPPGPDGNVDPRRLEAILKLYRDRRLKIGSFTACSNVTGIETPYRQLAAVMHRHSGLCFVDFAASAPYTDIDMHPPSPLERLDAIFFSPHKFLGGPGTGGVLVFAAELYGNRRPDEPGGGTVSWVSPWEGPSYFRGIEAREDGGTPGFLQTIRTALCLRLKERMTTERILRHERELCLQLLDGLQAIPDITVLEGSVRRRLGIVSFTVRDMHYNLVVRLLNDRFGIQARGGCSCAGPYGHYLLSIDREASALMGTAIRAGDQSLRPGWVRLSLHPVMTSGDVAFILLALKAIVSQREVWQADYRYNPATNCWCHRSESEDEPDMEQLFAL</sequence>
<evidence type="ECO:0000313" key="4">
    <source>
        <dbReference type="EMBL" id="RQW10282.1"/>
    </source>
</evidence>
<dbReference type="InterPro" id="IPR015422">
    <property type="entry name" value="PyrdxlP-dep_Trfase_small"/>
</dbReference>
<dbReference type="PANTHER" id="PTHR43586:SF8">
    <property type="entry name" value="CYSTEINE DESULFURASE 1, CHLOROPLASTIC"/>
    <property type="match status" value="1"/>
</dbReference>
<accession>A0A3N9PV37</accession>
<dbReference type="OrthoDB" id="9804366at2"/>
<evidence type="ECO:0000259" key="3">
    <source>
        <dbReference type="Pfam" id="PF00266"/>
    </source>
</evidence>
<protein>
    <submittedName>
        <fullName evidence="4">Aminotransferase class V-fold PLP-dependent enzyme</fullName>
    </submittedName>
</protein>
<dbReference type="InterPro" id="IPR000192">
    <property type="entry name" value="Aminotrans_V_dom"/>
</dbReference>
<evidence type="ECO:0000256" key="1">
    <source>
        <dbReference type="ARBA" id="ARBA00001933"/>
    </source>
</evidence>
<name>A0A3N9PV37_9BACL</name>
<comment type="caution">
    <text evidence="4">The sequence shown here is derived from an EMBL/GenBank/DDBJ whole genome shotgun (WGS) entry which is preliminary data.</text>
</comment>
<dbReference type="AlphaFoldDB" id="A0A3N9PV37"/>
<keyword evidence="5" id="KW-1185">Reference proteome</keyword>
<proteinExistence type="predicted"/>
<keyword evidence="4" id="KW-0808">Transferase</keyword>
<reference evidence="4 5" key="1">
    <citation type="submission" date="2018-11" db="EMBL/GenBank/DDBJ databases">
        <title>Genome sequence of strain 7197.</title>
        <authorList>
            <person name="Gao J."/>
            <person name="Sun J."/>
        </authorList>
    </citation>
    <scope>NUCLEOTIDE SEQUENCE [LARGE SCALE GENOMIC DNA]</scope>
    <source>
        <strain evidence="4 5">7197</strain>
    </source>
</reference>
<comment type="cofactor">
    <cofactor evidence="1">
        <name>pyridoxal 5'-phosphate</name>
        <dbReference type="ChEBI" id="CHEBI:597326"/>
    </cofactor>
</comment>
<dbReference type="SUPFAM" id="SSF53383">
    <property type="entry name" value="PLP-dependent transferases"/>
    <property type="match status" value="1"/>
</dbReference>
<keyword evidence="2" id="KW-0663">Pyridoxal phosphate</keyword>
<dbReference type="PANTHER" id="PTHR43586">
    <property type="entry name" value="CYSTEINE DESULFURASE"/>
    <property type="match status" value="1"/>
</dbReference>
<evidence type="ECO:0000313" key="5">
    <source>
        <dbReference type="Proteomes" id="UP000282529"/>
    </source>
</evidence>
<dbReference type="GO" id="GO:0008483">
    <property type="term" value="F:transaminase activity"/>
    <property type="evidence" value="ECO:0007669"/>
    <property type="project" value="UniProtKB-KW"/>
</dbReference>
<dbReference type="Gene3D" id="3.40.640.10">
    <property type="entry name" value="Type I PLP-dependent aspartate aminotransferase-like (Major domain)"/>
    <property type="match status" value="1"/>
</dbReference>
<keyword evidence="4" id="KW-0032">Aminotransferase</keyword>
<dbReference type="InterPro" id="IPR015421">
    <property type="entry name" value="PyrdxlP-dep_Trfase_major"/>
</dbReference>
<dbReference type="Proteomes" id="UP000282529">
    <property type="component" value="Unassembled WGS sequence"/>
</dbReference>
<feature type="domain" description="Aminotransferase class V" evidence="3">
    <location>
        <begin position="104"/>
        <end position="511"/>
    </location>
</feature>
<dbReference type="EMBL" id="RQPI01000009">
    <property type="protein sequence ID" value="RQW10282.1"/>
    <property type="molecule type" value="Genomic_DNA"/>
</dbReference>
<evidence type="ECO:0000256" key="2">
    <source>
        <dbReference type="ARBA" id="ARBA00022898"/>
    </source>
</evidence>
<organism evidence="4 5">
    <name type="scientific">Paenibacillus rhizophilus</name>
    <dbReference type="NCBI Taxonomy" id="1850366"/>
    <lineage>
        <taxon>Bacteria</taxon>
        <taxon>Bacillati</taxon>
        <taxon>Bacillota</taxon>
        <taxon>Bacilli</taxon>
        <taxon>Bacillales</taxon>
        <taxon>Paenibacillaceae</taxon>
        <taxon>Paenibacillus</taxon>
    </lineage>
</organism>
<dbReference type="Pfam" id="PF00266">
    <property type="entry name" value="Aminotran_5"/>
    <property type="match status" value="1"/>
</dbReference>